<organism evidence="1">
    <name type="scientific">bioreactor metagenome</name>
    <dbReference type="NCBI Taxonomy" id="1076179"/>
    <lineage>
        <taxon>unclassified sequences</taxon>
        <taxon>metagenomes</taxon>
        <taxon>ecological metagenomes</taxon>
    </lineage>
</organism>
<name>A0A644SYU4_9ZZZZ</name>
<reference evidence="1" key="1">
    <citation type="submission" date="2019-08" db="EMBL/GenBank/DDBJ databases">
        <authorList>
            <person name="Kucharzyk K."/>
            <person name="Murdoch R.W."/>
            <person name="Higgins S."/>
            <person name="Loffler F."/>
        </authorList>
    </citation>
    <scope>NUCLEOTIDE SEQUENCE</scope>
</reference>
<evidence type="ECO:0000313" key="1">
    <source>
        <dbReference type="EMBL" id="MPL59868.1"/>
    </source>
</evidence>
<proteinExistence type="predicted"/>
<comment type="caution">
    <text evidence="1">The sequence shown here is derived from an EMBL/GenBank/DDBJ whole genome shotgun (WGS) entry which is preliminary data.</text>
</comment>
<dbReference type="AlphaFoldDB" id="A0A644SYU4"/>
<gene>
    <name evidence="1" type="ORF">SDC9_05424</name>
</gene>
<protein>
    <submittedName>
        <fullName evidence="1">Uncharacterized protein</fullName>
    </submittedName>
</protein>
<accession>A0A644SYU4</accession>
<dbReference type="EMBL" id="VSSQ01000010">
    <property type="protein sequence ID" value="MPL59868.1"/>
    <property type="molecule type" value="Genomic_DNA"/>
</dbReference>
<sequence length="71" mass="7960">MQPVKFRTMKKWSSRFRWGFFISWSAAVAVFVVDPLDPGHGASVKAFIAPRRIDALLHAPPDLFGEAQGFV</sequence>